<reference evidence="1" key="2">
    <citation type="submission" date="2016-09" db="EMBL/GenBank/DDBJ databases">
        <authorList>
            <person name="Capua I."/>
            <person name="De Benedictis P."/>
            <person name="Joannis T."/>
            <person name="Lombin L.H."/>
            <person name="Cattoli G."/>
        </authorList>
    </citation>
    <scope>NUCLEOTIDE SEQUENCE [LARGE SCALE GENOMIC DNA]</scope>
    <source>
        <strain evidence="1">MSU</strain>
    </source>
</reference>
<comment type="caution">
    <text evidence="1">The sequence shown here is derived from an EMBL/GenBank/DDBJ whole genome shotgun (WGS) entry which is preliminary data.</text>
</comment>
<reference evidence="3" key="1">
    <citation type="submission" date="2016-09" db="EMBL/GenBank/DDBJ databases">
        <authorList>
            <person name="Chen S."/>
            <person name="Walker E."/>
        </authorList>
    </citation>
    <scope>NUCLEOTIDE SEQUENCE [LARGE SCALE GENOMIC DNA]</scope>
    <source>
        <strain evidence="3">MSU</strain>
    </source>
</reference>
<dbReference type="OrthoDB" id="9891344at2"/>
<evidence type="ECO:0000313" key="2">
    <source>
        <dbReference type="EMBL" id="OXB19413.1"/>
    </source>
</evidence>
<gene>
    <name evidence="2" type="ORF">B0A71_12790</name>
    <name evidence="1" type="ORF">BHE19_12080</name>
</gene>
<evidence type="ECO:0000313" key="3">
    <source>
        <dbReference type="Proteomes" id="UP000180252"/>
    </source>
</evidence>
<evidence type="ECO:0000313" key="4">
    <source>
        <dbReference type="Proteomes" id="UP000198319"/>
    </source>
</evidence>
<protein>
    <submittedName>
        <fullName evidence="1">Uncharacterized protein</fullName>
    </submittedName>
</protein>
<sequence length="96" mass="11081">MCQLNIFEEFEIDQRNEKLSIAADEILAALNDGMKVKYEPHYYFQEGGLIVLMAVNKFKDVVFNILDLDGKVPAGLTPCWRNVQYIKQDITKIKNL</sequence>
<keyword evidence="4" id="KW-1185">Reference proteome</keyword>
<reference evidence="2 4" key="3">
    <citation type="submission" date="2016-11" db="EMBL/GenBank/DDBJ databases">
        <title>Whole genomes of Flavobacteriaceae.</title>
        <authorList>
            <person name="Stine C."/>
            <person name="Li C."/>
            <person name="Tadesse D."/>
        </authorList>
    </citation>
    <scope>NUCLEOTIDE SEQUENCE [LARGE SCALE GENOMIC DNA]</scope>
    <source>
        <strain evidence="2 4">ATCC BAA-2541</strain>
    </source>
</reference>
<dbReference type="RefSeq" id="WP_070907713.1">
    <property type="nucleotide sequence ID" value="NZ_MIKE01000024.1"/>
</dbReference>
<organism evidence="1 3">
    <name type="scientific">Flavobacterium tructae</name>
    <dbReference type="NCBI Taxonomy" id="1114873"/>
    <lineage>
        <taxon>Bacteria</taxon>
        <taxon>Pseudomonadati</taxon>
        <taxon>Bacteroidota</taxon>
        <taxon>Flavobacteriia</taxon>
        <taxon>Flavobacteriales</taxon>
        <taxon>Flavobacteriaceae</taxon>
        <taxon>Flavobacterium</taxon>
    </lineage>
</organism>
<dbReference type="AlphaFoldDB" id="A0A1S1J4A9"/>
<name>A0A1S1J4A9_9FLAO</name>
<dbReference type="STRING" id="1278819.BHE19_12080"/>
<proteinExistence type="predicted"/>
<dbReference type="Proteomes" id="UP000198319">
    <property type="component" value="Unassembled WGS sequence"/>
</dbReference>
<dbReference type="EMBL" id="MUHG01000018">
    <property type="protein sequence ID" value="OXB19413.1"/>
    <property type="molecule type" value="Genomic_DNA"/>
</dbReference>
<accession>A0A1S1J4A9</accession>
<dbReference type="Proteomes" id="UP000180252">
    <property type="component" value="Unassembled WGS sequence"/>
</dbReference>
<evidence type="ECO:0000313" key="1">
    <source>
        <dbReference type="EMBL" id="OHT44451.1"/>
    </source>
</evidence>
<dbReference type="EMBL" id="MIKE01000024">
    <property type="protein sequence ID" value="OHT44451.1"/>
    <property type="molecule type" value="Genomic_DNA"/>
</dbReference>